<dbReference type="EMBL" id="FXXQ01000024">
    <property type="protein sequence ID" value="SMX25697.1"/>
    <property type="molecule type" value="Genomic_DNA"/>
</dbReference>
<evidence type="ECO:0000313" key="1">
    <source>
        <dbReference type="EMBL" id="SMX25697.1"/>
    </source>
</evidence>
<name>A0A238J518_9RHOB</name>
<dbReference type="InterPro" id="IPR036102">
    <property type="entry name" value="OsmC/Ohrsf"/>
</dbReference>
<keyword evidence="2" id="KW-1185">Reference proteome</keyword>
<protein>
    <submittedName>
        <fullName evidence="1">OsmC-like protein</fullName>
    </submittedName>
</protein>
<dbReference type="PANTHER" id="PTHR35368">
    <property type="entry name" value="HYDROPEROXIDE REDUCTASE"/>
    <property type="match status" value="1"/>
</dbReference>
<dbReference type="SUPFAM" id="SSF82784">
    <property type="entry name" value="OsmC-like"/>
    <property type="match status" value="1"/>
</dbReference>
<dbReference type="InterPro" id="IPR003718">
    <property type="entry name" value="OsmC/Ohr_fam"/>
</dbReference>
<dbReference type="InterPro" id="IPR052924">
    <property type="entry name" value="OsmC/Ohr_hydroprdx_reductase"/>
</dbReference>
<dbReference type="RefSeq" id="WP_093975882.1">
    <property type="nucleotide sequence ID" value="NZ_FXXQ01000024.1"/>
</dbReference>
<sequence>MAVEHIQKSVNGVIAYLKDNPNDALSTSPPITAVMEGGLKCRATGENGQSVITDMPQAVGGDGSAPSPGWLSRAALATCDATRIALRAAELGISLDTLEVTTDSVDDDRGLFGIDKSVRAGSLSLRTRVKIGAVGVSEKVLWEIVDYAVTHSPVADCCRSETPSTLEVTIA</sequence>
<accession>A0A238J518</accession>
<dbReference type="Pfam" id="PF02566">
    <property type="entry name" value="OsmC"/>
    <property type="match status" value="1"/>
</dbReference>
<dbReference type="PANTHER" id="PTHR35368:SF1">
    <property type="entry name" value="HYDROPEROXIDE REDUCTASE"/>
    <property type="match status" value="1"/>
</dbReference>
<dbReference type="InterPro" id="IPR015946">
    <property type="entry name" value="KH_dom-like_a/b"/>
</dbReference>
<dbReference type="Proteomes" id="UP000201838">
    <property type="component" value="Unassembled WGS sequence"/>
</dbReference>
<dbReference type="Gene3D" id="3.30.300.20">
    <property type="match status" value="1"/>
</dbReference>
<gene>
    <name evidence="1" type="ORF">BOA8489_03841</name>
</gene>
<reference evidence="1 2" key="1">
    <citation type="submission" date="2017-05" db="EMBL/GenBank/DDBJ databases">
        <authorList>
            <person name="Song R."/>
            <person name="Chenine A.L."/>
            <person name="Ruprecht R.M."/>
        </authorList>
    </citation>
    <scope>NUCLEOTIDE SEQUENCE [LARGE SCALE GENOMIC DNA]</scope>
    <source>
        <strain evidence="1 2">CECT 8489</strain>
    </source>
</reference>
<organism evidence="1 2">
    <name type="scientific">Boseongicola aestuarii</name>
    <dbReference type="NCBI Taxonomy" id="1470561"/>
    <lineage>
        <taxon>Bacteria</taxon>
        <taxon>Pseudomonadati</taxon>
        <taxon>Pseudomonadota</taxon>
        <taxon>Alphaproteobacteria</taxon>
        <taxon>Rhodobacterales</taxon>
        <taxon>Paracoccaceae</taxon>
        <taxon>Boseongicola</taxon>
    </lineage>
</organism>
<dbReference type="OrthoDB" id="8114755at2"/>
<proteinExistence type="predicted"/>
<dbReference type="AlphaFoldDB" id="A0A238J518"/>
<evidence type="ECO:0000313" key="2">
    <source>
        <dbReference type="Proteomes" id="UP000201838"/>
    </source>
</evidence>